<dbReference type="PANTHER" id="PTHR43677">
    <property type="entry name" value="SHORT-CHAIN DEHYDROGENASE/REDUCTASE"/>
    <property type="match status" value="1"/>
</dbReference>
<dbReference type="GO" id="GO:0016491">
    <property type="term" value="F:oxidoreductase activity"/>
    <property type="evidence" value="ECO:0007669"/>
    <property type="project" value="InterPro"/>
</dbReference>
<dbReference type="InterPro" id="IPR013149">
    <property type="entry name" value="ADH-like_C"/>
</dbReference>
<dbReference type="InterPro" id="IPR011032">
    <property type="entry name" value="GroES-like_sf"/>
</dbReference>
<dbReference type="AlphaFoldDB" id="A0A6J6CHH2"/>
<dbReference type="SMART" id="SM00829">
    <property type="entry name" value="PKS_ER"/>
    <property type="match status" value="1"/>
</dbReference>
<protein>
    <submittedName>
        <fullName evidence="2">Unannotated protein</fullName>
    </submittedName>
</protein>
<feature type="domain" description="Enoyl reductase (ER)" evidence="1">
    <location>
        <begin position="10"/>
        <end position="321"/>
    </location>
</feature>
<reference evidence="2" key="1">
    <citation type="submission" date="2020-05" db="EMBL/GenBank/DDBJ databases">
        <authorList>
            <person name="Chiriac C."/>
            <person name="Salcher M."/>
            <person name="Ghai R."/>
            <person name="Kavagutti S V."/>
        </authorList>
    </citation>
    <scope>NUCLEOTIDE SEQUENCE</scope>
</reference>
<proteinExistence type="predicted"/>
<gene>
    <name evidence="2" type="ORF">UFOPK1358_01539</name>
</gene>
<dbReference type="InterPro" id="IPR013154">
    <property type="entry name" value="ADH-like_N"/>
</dbReference>
<sequence>MRAVMCRDLGEPESLLVEQIDTPFCSPNQVRVHIWASGLNYVDALFVQGKYQIRPQLPFIPGSEIAGEITELGEQVQGFSVGDRVFASIGLGGFADEVVLSPSQIIPIPDRLSFAQAATMTQSYATAWYSLTQRTLVHPEEWVVVLGAAGGVGLAMIDVARAHGAKVIAVASTSEKLRLCIERGAHGVIDSSTEDVKTRIRELAEGRADVVVDPVGGPLAEQALRALGDNGRYLVIGFASGVIPLLPANQILLRNRQVIGVDWGAWAMATPAENAALLGEVIAAVEDGSITPVEPRSYPLAEASTALRDLLERRITGKACLSS</sequence>
<name>A0A6J6CHH2_9ZZZZ</name>
<accession>A0A6J6CHH2</accession>
<organism evidence="2">
    <name type="scientific">freshwater metagenome</name>
    <dbReference type="NCBI Taxonomy" id="449393"/>
    <lineage>
        <taxon>unclassified sequences</taxon>
        <taxon>metagenomes</taxon>
        <taxon>ecological metagenomes</taxon>
    </lineage>
</organism>
<dbReference type="PANTHER" id="PTHR43677:SF4">
    <property type="entry name" value="QUINONE OXIDOREDUCTASE-LIKE PROTEIN 2"/>
    <property type="match status" value="1"/>
</dbReference>
<dbReference type="SUPFAM" id="SSF50129">
    <property type="entry name" value="GroES-like"/>
    <property type="match status" value="1"/>
</dbReference>
<dbReference type="InterPro" id="IPR020843">
    <property type="entry name" value="ER"/>
</dbReference>
<dbReference type="Pfam" id="PF08240">
    <property type="entry name" value="ADH_N"/>
    <property type="match status" value="1"/>
</dbReference>
<evidence type="ECO:0000259" key="1">
    <source>
        <dbReference type="SMART" id="SM00829"/>
    </source>
</evidence>
<evidence type="ECO:0000313" key="2">
    <source>
        <dbReference type="EMBL" id="CAB4549649.1"/>
    </source>
</evidence>
<dbReference type="Pfam" id="PF00107">
    <property type="entry name" value="ADH_zinc_N"/>
    <property type="match status" value="1"/>
</dbReference>
<dbReference type="Gene3D" id="3.40.50.720">
    <property type="entry name" value="NAD(P)-binding Rossmann-like Domain"/>
    <property type="match status" value="1"/>
</dbReference>
<dbReference type="SUPFAM" id="SSF51735">
    <property type="entry name" value="NAD(P)-binding Rossmann-fold domains"/>
    <property type="match status" value="1"/>
</dbReference>
<dbReference type="CDD" id="cd08241">
    <property type="entry name" value="QOR1"/>
    <property type="match status" value="1"/>
</dbReference>
<dbReference type="EMBL" id="CAEZSF010000177">
    <property type="protein sequence ID" value="CAB4549649.1"/>
    <property type="molecule type" value="Genomic_DNA"/>
</dbReference>
<dbReference type="Gene3D" id="3.90.180.10">
    <property type="entry name" value="Medium-chain alcohol dehydrogenases, catalytic domain"/>
    <property type="match status" value="1"/>
</dbReference>
<dbReference type="InterPro" id="IPR036291">
    <property type="entry name" value="NAD(P)-bd_dom_sf"/>
</dbReference>
<dbReference type="InterPro" id="IPR051397">
    <property type="entry name" value="Zn-ADH-like_protein"/>
</dbReference>